<evidence type="ECO:0000256" key="4">
    <source>
        <dbReference type="ARBA" id="ARBA00022701"/>
    </source>
</evidence>
<evidence type="ECO:0000313" key="9">
    <source>
        <dbReference type="EMBL" id="KAL2821140.1"/>
    </source>
</evidence>
<evidence type="ECO:0000256" key="6">
    <source>
        <dbReference type="ARBA" id="ARBA00023134"/>
    </source>
</evidence>
<evidence type="ECO:0000256" key="5">
    <source>
        <dbReference type="ARBA" id="ARBA00022741"/>
    </source>
</evidence>
<dbReference type="PANTHER" id="PTHR11588">
    <property type="entry name" value="TUBULIN"/>
    <property type="match status" value="1"/>
</dbReference>
<reference evidence="9 10" key="1">
    <citation type="submission" date="2024-07" db="EMBL/GenBank/DDBJ databases">
        <title>Section-level genome sequencing and comparative genomics of Aspergillus sections Usti and Cavernicolus.</title>
        <authorList>
            <consortium name="Lawrence Berkeley National Laboratory"/>
            <person name="Nybo J.L."/>
            <person name="Vesth T.C."/>
            <person name="Theobald S."/>
            <person name="Frisvad J.C."/>
            <person name="Larsen T.O."/>
            <person name="Kjaerboelling I."/>
            <person name="Rothschild-Mancinelli K."/>
            <person name="Lyhne E.K."/>
            <person name="Kogle M.E."/>
            <person name="Barry K."/>
            <person name="Clum A."/>
            <person name="Na H."/>
            <person name="Ledsgaard L."/>
            <person name="Lin J."/>
            <person name="Lipzen A."/>
            <person name="Kuo A."/>
            <person name="Riley R."/>
            <person name="Mondo S."/>
            <person name="Labutti K."/>
            <person name="Haridas S."/>
            <person name="Pangalinan J."/>
            <person name="Salamov A.A."/>
            <person name="Simmons B.A."/>
            <person name="Magnuson J.K."/>
            <person name="Chen J."/>
            <person name="Drula E."/>
            <person name="Henrissat B."/>
            <person name="Wiebenga A."/>
            <person name="Lubbers R.J."/>
            <person name="Gomes A.C."/>
            <person name="Makela M.R."/>
            <person name="Stajich J."/>
            <person name="Grigoriev I.V."/>
            <person name="Mortensen U.H."/>
            <person name="De Vries R.P."/>
            <person name="Baker S.E."/>
            <person name="Andersen M.R."/>
        </authorList>
    </citation>
    <scope>NUCLEOTIDE SEQUENCE [LARGE SCALE GENOMIC DNA]</scope>
    <source>
        <strain evidence="9 10">CBS 588.65</strain>
    </source>
</reference>
<dbReference type="Proteomes" id="UP001610334">
    <property type="component" value="Unassembled WGS sequence"/>
</dbReference>
<protein>
    <submittedName>
        <fullName evidence="9">Tubulin/FtsZ, GTPase domain-containing protein</fullName>
    </submittedName>
</protein>
<keyword evidence="7" id="KW-0206">Cytoskeleton</keyword>
<keyword evidence="7" id="KW-0963">Cytoplasm</keyword>
<dbReference type="Gene3D" id="1.10.287.600">
    <property type="entry name" value="Helix hairpin bin"/>
    <property type="match status" value="1"/>
</dbReference>
<evidence type="ECO:0000259" key="8">
    <source>
        <dbReference type="SMART" id="SM00864"/>
    </source>
</evidence>
<comment type="subcellular location">
    <subcellularLocation>
        <location evidence="1">Cytoplasm</location>
        <location evidence="1">Cytoskeleton</location>
    </subcellularLocation>
</comment>
<keyword evidence="10" id="KW-1185">Reference proteome</keyword>
<accession>A0ABR4I069</accession>
<keyword evidence="4" id="KW-0493">Microtubule</keyword>
<organism evidence="9 10">
    <name type="scientific">Aspergillus granulosus</name>
    <dbReference type="NCBI Taxonomy" id="176169"/>
    <lineage>
        <taxon>Eukaryota</taxon>
        <taxon>Fungi</taxon>
        <taxon>Dikarya</taxon>
        <taxon>Ascomycota</taxon>
        <taxon>Pezizomycotina</taxon>
        <taxon>Eurotiomycetes</taxon>
        <taxon>Eurotiomycetidae</taxon>
        <taxon>Eurotiales</taxon>
        <taxon>Aspergillaceae</taxon>
        <taxon>Aspergillus</taxon>
        <taxon>Aspergillus subgen. Nidulantes</taxon>
    </lineage>
</organism>
<evidence type="ECO:0000256" key="3">
    <source>
        <dbReference type="ARBA" id="ARBA00011747"/>
    </source>
</evidence>
<gene>
    <name evidence="9" type="ORF">BJX63DRAFT_379463</name>
</gene>
<keyword evidence="6" id="KW-0342">GTP-binding</keyword>
<comment type="caution">
    <text evidence="9">The sequence shown here is derived from an EMBL/GenBank/DDBJ whole genome shotgun (WGS) entry which is preliminary data.</text>
</comment>
<comment type="subunit">
    <text evidence="3">Dimer of alpha and beta chains. A typical microtubule is a hollow water-filled tube with an outer diameter of 25 nm and an inner diameter of 15 nM. Alpha-beta heterodimers associate head-to-tail to form protofilaments running lengthwise along the microtubule wall with the beta-tubulin subunit facing the microtubule plus end conferring a structural polarity. Microtubules usually have 13 protofilaments but different protofilament numbers can be found in some organisms and specialized cells.</text>
</comment>
<dbReference type="InterPro" id="IPR003008">
    <property type="entry name" value="Tubulin_FtsZ_GTPase"/>
</dbReference>
<dbReference type="InterPro" id="IPR036525">
    <property type="entry name" value="Tubulin/FtsZ_GTPase_sf"/>
</dbReference>
<dbReference type="PRINTS" id="PR01163">
    <property type="entry name" value="BETATUBULIN"/>
</dbReference>
<dbReference type="SUPFAM" id="SSF52490">
    <property type="entry name" value="Tubulin nucleotide-binding domain-like"/>
    <property type="match status" value="1"/>
</dbReference>
<dbReference type="SUPFAM" id="SSF55307">
    <property type="entry name" value="Tubulin C-terminal domain-like"/>
    <property type="match status" value="1"/>
</dbReference>
<dbReference type="SMART" id="SM00864">
    <property type="entry name" value="Tubulin"/>
    <property type="match status" value="1"/>
</dbReference>
<dbReference type="Pfam" id="PF00091">
    <property type="entry name" value="Tubulin"/>
    <property type="match status" value="1"/>
</dbReference>
<name>A0ABR4I069_9EURO</name>
<evidence type="ECO:0000313" key="10">
    <source>
        <dbReference type="Proteomes" id="UP001610334"/>
    </source>
</evidence>
<evidence type="ECO:0000256" key="2">
    <source>
        <dbReference type="ARBA" id="ARBA00009636"/>
    </source>
</evidence>
<feature type="domain" description="Tubulin/FtsZ GTPase" evidence="8">
    <location>
        <begin position="46"/>
        <end position="238"/>
    </location>
</feature>
<dbReference type="PRINTS" id="PR01161">
    <property type="entry name" value="TUBULIN"/>
</dbReference>
<dbReference type="InterPro" id="IPR023123">
    <property type="entry name" value="Tubulin_C"/>
</dbReference>
<comment type="similarity">
    <text evidence="2">Belongs to the tubulin family.</text>
</comment>
<dbReference type="EMBL" id="JBFXLT010000005">
    <property type="protein sequence ID" value="KAL2821140.1"/>
    <property type="molecule type" value="Genomic_DNA"/>
</dbReference>
<sequence>MREIINLHTGRTGITLGDRFWQNLSIEHGVNSLGSFTGPDIQEEGLGAFYRETGTNRYTPRAVFASFSELSPSTICPLINTTSDQYNGYIGWAMAYYTKGPELADRITEAIRREAEGCSNLQGIQLTYDLSTSSEGGLGSLMLDRLREEYPSLTLTANSILTSDDMAFDALIQPYNTVFSLFHLIANTNFTVLFDYSAMDKEINRNGYRPPPGDAWCHHNQIASDVISGTTAPSRFSGMENAGLDSLAEQMVPSPTLHFLTPSIAPFKEPTRIGRNLPEHIARELYQSSKWITDGGVSRQGARCLAYSANFRCKSFVENEMNLVLEATKRNSAAFGAEWMPENARLHSYPVPAASYDLSGTALSNSTSILSTLKAAIGRFEALHKCKKYHRAFNEEGMGDMEFTEAHAELDGLIADYEAAETECQQSLDGSPRVFH</sequence>
<dbReference type="InterPro" id="IPR000217">
    <property type="entry name" value="Tubulin"/>
</dbReference>
<dbReference type="InterPro" id="IPR008280">
    <property type="entry name" value="Tub_FtsZ_C"/>
</dbReference>
<dbReference type="InterPro" id="IPR002453">
    <property type="entry name" value="Beta_tubulin"/>
</dbReference>
<evidence type="ECO:0000256" key="1">
    <source>
        <dbReference type="ARBA" id="ARBA00004245"/>
    </source>
</evidence>
<proteinExistence type="inferred from homology"/>
<evidence type="ECO:0000256" key="7">
    <source>
        <dbReference type="ARBA" id="ARBA00023212"/>
    </source>
</evidence>
<keyword evidence="5" id="KW-0547">Nucleotide-binding</keyword>
<dbReference type="Gene3D" id="3.40.50.1440">
    <property type="entry name" value="Tubulin/FtsZ, GTPase domain"/>
    <property type="match status" value="1"/>
</dbReference>